<evidence type="ECO:0000313" key="5">
    <source>
        <dbReference type="Proteomes" id="UP001265746"/>
    </source>
</evidence>
<reference evidence="4" key="1">
    <citation type="submission" date="2023-06" db="EMBL/GenBank/DDBJ databases">
        <authorList>
            <person name="Noh H."/>
        </authorList>
    </citation>
    <scope>NUCLEOTIDE SEQUENCE</scope>
    <source>
        <strain evidence="4">DUCC20226</strain>
    </source>
</reference>
<comment type="similarity">
    <text evidence="2">Belongs to the NAD(P)-dependent epimerase/dehydratase family. Dihydroflavonol-4-reductase subfamily.</text>
</comment>
<organism evidence="4 5">
    <name type="scientific">Phomopsis amygdali</name>
    <name type="common">Fusicoccum amygdali</name>
    <dbReference type="NCBI Taxonomy" id="1214568"/>
    <lineage>
        <taxon>Eukaryota</taxon>
        <taxon>Fungi</taxon>
        <taxon>Dikarya</taxon>
        <taxon>Ascomycota</taxon>
        <taxon>Pezizomycotina</taxon>
        <taxon>Sordariomycetes</taxon>
        <taxon>Sordariomycetidae</taxon>
        <taxon>Diaporthales</taxon>
        <taxon>Diaporthaceae</taxon>
        <taxon>Diaporthe</taxon>
    </lineage>
</organism>
<dbReference type="InterPro" id="IPR050425">
    <property type="entry name" value="NAD(P)_dehydrat-like"/>
</dbReference>
<evidence type="ECO:0000256" key="1">
    <source>
        <dbReference type="ARBA" id="ARBA00023002"/>
    </source>
</evidence>
<dbReference type="GO" id="GO:0016616">
    <property type="term" value="F:oxidoreductase activity, acting on the CH-OH group of donors, NAD or NADP as acceptor"/>
    <property type="evidence" value="ECO:0007669"/>
    <property type="project" value="TreeGrafter"/>
</dbReference>
<sequence>MAPLDNPAVPKGSTVLVTGANGLLGSHIADQFLEYGYKVRGTVRDPEKNAWLQAVFDKKYGKGSFELFKVADLTVEGAFDEAVKGTSVVAHTASIVSFSADPNAVIPQAIAFALNALKSAYKEASVKRFVLTSSSSAAVLSVADSTAPGIDVTEDTWNETAIKAAWADPPYTQERGAVVYAASKTESEQAVWKYHKENRNRRPDLVVNTVLPNFNFGKSLDPINQGYPSSSALPVALWQGQVTPFHQLIKPQYYIDVQDTGRLHVAAAVFDNVKDRRIFAFAGRFNWDEVLDILRKAAPNKELPENFSAGSDPNEIKPRDAAEQLLRDLGRPGWVSLEESVLANISDLKDA</sequence>
<keyword evidence="1" id="KW-0560">Oxidoreductase</keyword>
<dbReference type="SUPFAM" id="SSF51735">
    <property type="entry name" value="NAD(P)-binding Rossmann-fold domains"/>
    <property type="match status" value="1"/>
</dbReference>
<protein>
    <recommendedName>
        <fullName evidence="3">NAD-dependent epimerase/dehydratase domain-containing protein</fullName>
    </recommendedName>
</protein>
<evidence type="ECO:0000256" key="2">
    <source>
        <dbReference type="ARBA" id="ARBA00023445"/>
    </source>
</evidence>
<gene>
    <name evidence="4" type="ORF">N8I77_010877</name>
</gene>
<comment type="caution">
    <text evidence="4">The sequence shown here is derived from an EMBL/GenBank/DDBJ whole genome shotgun (WGS) entry which is preliminary data.</text>
</comment>
<dbReference type="Proteomes" id="UP001265746">
    <property type="component" value="Unassembled WGS sequence"/>
</dbReference>
<proteinExistence type="inferred from homology"/>
<dbReference type="AlphaFoldDB" id="A0AAD9S990"/>
<feature type="domain" description="NAD-dependent epimerase/dehydratase" evidence="3">
    <location>
        <begin position="15"/>
        <end position="200"/>
    </location>
</feature>
<dbReference type="Pfam" id="PF01370">
    <property type="entry name" value="Epimerase"/>
    <property type="match status" value="1"/>
</dbReference>
<evidence type="ECO:0000259" key="3">
    <source>
        <dbReference type="Pfam" id="PF01370"/>
    </source>
</evidence>
<name>A0AAD9S990_PHOAM</name>
<dbReference type="InterPro" id="IPR036291">
    <property type="entry name" value="NAD(P)-bd_dom_sf"/>
</dbReference>
<dbReference type="InterPro" id="IPR001509">
    <property type="entry name" value="Epimerase_deHydtase"/>
</dbReference>
<accession>A0AAD9S990</accession>
<dbReference type="PANTHER" id="PTHR10366">
    <property type="entry name" value="NAD DEPENDENT EPIMERASE/DEHYDRATASE"/>
    <property type="match status" value="1"/>
</dbReference>
<keyword evidence="5" id="KW-1185">Reference proteome</keyword>
<dbReference type="Gene3D" id="3.40.50.720">
    <property type="entry name" value="NAD(P)-binding Rossmann-like Domain"/>
    <property type="match status" value="1"/>
</dbReference>
<dbReference type="PANTHER" id="PTHR10366:SF562">
    <property type="entry name" value="ALDEHYDE REDUCTASE II (AFU_ORTHOLOGUE AFUA_1G11360)"/>
    <property type="match status" value="1"/>
</dbReference>
<dbReference type="EMBL" id="JAUJFL010000006">
    <property type="protein sequence ID" value="KAK2601428.1"/>
    <property type="molecule type" value="Genomic_DNA"/>
</dbReference>
<evidence type="ECO:0000313" key="4">
    <source>
        <dbReference type="EMBL" id="KAK2601428.1"/>
    </source>
</evidence>